<dbReference type="PANTHER" id="PTHR32000:SF3">
    <property type="entry name" value="RIKEN CDNA A830018L16 GENE"/>
    <property type="match status" value="1"/>
</dbReference>
<organism evidence="2 3">
    <name type="scientific">Danionella cerebrum</name>
    <dbReference type="NCBI Taxonomy" id="2873325"/>
    <lineage>
        <taxon>Eukaryota</taxon>
        <taxon>Metazoa</taxon>
        <taxon>Chordata</taxon>
        <taxon>Craniata</taxon>
        <taxon>Vertebrata</taxon>
        <taxon>Euteleostomi</taxon>
        <taxon>Actinopterygii</taxon>
        <taxon>Neopterygii</taxon>
        <taxon>Teleostei</taxon>
        <taxon>Ostariophysi</taxon>
        <taxon>Cypriniformes</taxon>
        <taxon>Danionidae</taxon>
        <taxon>Danioninae</taxon>
        <taxon>Danionella</taxon>
    </lineage>
</organism>
<evidence type="ECO:0000256" key="1">
    <source>
        <dbReference type="SAM" id="MobiDB-lite"/>
    </source>
</evidence>
<dbReference type="InterPro" id="IPR040687">
    <property type="entry name" value="DUF5586"/>
</dbReference>
<feature type="region of interest" description="Disordered" evidence="1">
    <location>
        <begin position="328"/>
        <end position="428"/>
    </location>
</feature>
<sequence>MATTVAVSPSEYLQPSNTTSQDSQPSPLALLAATCSKIGPPAAQAPVSTPSQPTPRRLHPIKPAPIAPAPPKNLGFLSAKGNIIQLPAGLGSSGASPIVFTIQSPTRPTGPSNANVQYQVIPQFQSPQTIQMMPQAGQIQIIPGTNQAIITSPMSVQAATPGPPPLAPASALIPQQKTVAIKPSPQKRRQNNVNTNVVQLPSGLTLPLNVTAGDVGGAQIITETAISPVKAKRGRKRQVAIAPPPAPQPASPPPISEQVETLLIETTADNIIQRHPVWASDVKPIRGTSPQTARRALHLQDSLFSKELENMGKHLAEVEKDLAKLAEQGKLKRSPKSPHRSLMLPPLFHSTSVLPPPQSPSSLCFQPTGTSRSNPSSRGQTPMTPMTPNSLTMRSLTTGSHFKSDRVYGRSRSRPVTPTNQITRPILTPPGLSTTDLYGGLWSTLTEDEFYQQLQAVRKPWRIPGDTEGDCHEPPEQDKCECYQL</sequence>
<protein>
    <submittedName>
        <fullName evidence="2">Uncharacterized protein</fullName>
    </submittedName>
</protein>
<dbReference type="Proteomes" id="UP000316079">
    <property type="component" value="Unassembled WGS sequence"/>
</dbReference>
<dbReference type="PANTHER" id="PTHR32000">
    <property type="entry name" value="SIMILAR TO HYPOTHETICAL PROTEIN"/>
    <property type="match status" value="1"/>
</dbReference>
<evidence type="ECO:0000313" key="2">
    <source>
        <dbReference type="EMBL" id="TRY57508.1"/>
    </source>
</evidence>
<name>A0A553MWI1_9TELE</name>
<feature type="compositionally biased region" description="Polar residues" evidence="1">
    <location>
        <begin position="414"/>
        <end position="423"/>
    </location>
</feature>
<evidence type="ECO:0000313" key="3">
    <source>
        <dbReference type="Proteomes" id="UP000316079"/>
    </source>
</evidence>
<comment type="caution">
    <text evidence="2">The sequence shown here is derived from an EMBL/GenBank/DDBJ whole genome shotgun (WGS) entry which is preliminary data.</text>
</comment>
<dbReference type="OrthoDB" id="6365676at2759"/>
<accession>A0A553MWI1</accession>
<dbReference type="STRING" id="623744.A0A553MWI1"/>
<feature type="compositionally biased region" description="Polar residues" evidence="1">
    <location>
        <begin position="368"/>
        <end position="401"/>
    </location>
</feature>
<dbReference type="EMBL" id="SRMA01027234">
    <property type="protein sequence ID" value="TRY57508.1"/>
    <property type="molecule type" value="Genomic_DNA"/>
</dbReference>
<proteinExistence type="predicted"/>
<feature type="region of interest" description="Disordered" evidence="1">
    <location>
        <begin position="1"/>
        <end position="28"/>
    </location>
</feature>
<dbReference type="AlphaFoldDB" id="A0A553MWI1"/>
<gene>
    <name evidence="2" type="ORF">DNTS_011843</name>
</gene>
<keyword evidence="3" id="KW-1185">Reference proteome</keyword>
<dbReference type="Pfam" id="PF17824">
    <property type="entry name" value="DUF5586"/>
    <property type="match status" value="1"/>
</dbReference>
<feature type="compositionally biased region" description="Polar residues" evidence="1">
    <location>
        <begin position="1"/>
        <end position="26"/>
    </location>
</feature>
<reference evidence="2 3" key="1">
    <citation type="journal article" date="2019" name="Sci. Data">
        <title>Hybrid genome assembly and annotation of Danionella translucida.</title>
        <authorList>
            <person name="Kadobianskyi M."/>
            <person name="Schulze L."/>
            <person name="Schuelke M."/>
            <person name="Judkewitz B."/>
        </authorList>
    </citation>
    <scope>NUCLEOTIDE SEQUENCE [LARGE SCALE GENOMIC DNA]</scope>
    <source>
        <strain evidence="2 3">Bolton</strain>
    </source>
</reference>